<comment type="caution">
    <text evidence="1">The sequence shown here is derived from an EMBL/GenBank/DDBJ whole genome shotgun (WGS) entry which is preliminary data.</text>
</comment>
<accession>A0A2J7QH77</accession>
<keyword evidence="2" id="KW-1185">Reference proteome</keyword>
<dbReference type="InParanoid" id="A0A2J7QH77"/>
<dbReference type="AlphaFoldDB" id="A0A2J7QH77"/>
<dbReference type="PANTHER" id="PTHR48174:SF5">
    <property type="entry name" value="VACUOLAR PROTEIN SORTING-ASSOCIATED PROTEIN 62"/>
    <property type="match status" value="1"/>
</dbReference>
<organism evidence="1 2">
    <name type="scientific">Cryptotermes secundus</name>
    <dbReference type="NCBI Taxonomy" id="105785"/>
    <lineage>
        <taxon>Eukaryota</taxon>
        <taxon>Metazoa</taxon>
        <taxon>Ecdysozoa</taxon>
        <taxon>Arthropoda</taxon>
        <taxon>Hexapoda</taxon>
        <taxon>Insecta</taxon>
        <taxon>Pterygota</taxon>
        <taxon>Neoptera</taxon>
        <taxon>Polyneoptera</taxon>
        <taxon>Dictyoptera</taxon>
        <taxon>Blattodea</taxon>
        <taxon>Blattoidea</taxon>
        <taxon>Termitoidae</taxon>
        <taxon>Kalotermitidae</taxon>
        <taxon>Cryptotermitinae</taxon>
        <taxon>Cryptotermes</taxon>
    </lineage>
</organism>
<proteinExistence type="predicted"/>
<gene>
    <name evidence="1" type="ORF">B7P43_G16446</name>
</gene>
<evidence type="ECO:0000313" key="2">
    <source>
        <dbReference type="Proteomes" id="UP000235965"/>
    </source>
</evidence>
<dbReference type="Proteomes" id="UP000235965">
    <property type="component" value="Unassembled WGS sequence"/>
</dbReference>
<dbReference type="EMBL" id="NEVH01013984">
    <property type="protein sequence ID" value="PNF27945.1"/>
    <property type="molecule type" value="Genomic_DNA"/>
</dbReference>
<dbReference type="PANTHER" id="PTHR48174">
    <property type="entry name" value="DUF946 FAMILY PROTEIN"/>
    <property type="match status" value="1"/>
</dbReference>
<name>A0A2J7QH77_9NEOP</name>
<protein>
    <recommendedName>
        <fullName evidence="3">Vacuolar protein sorting-associated protein 62</fullName>
    </recommendedName>
</protein>
<sequence length="252" mass="28146">LDSLLLDSTSFLYGTNPALSAVPVYAVVSTCPNKSALFHVTYWMFYPYSQGKPLCMVDTGLFGTWPVPAFNAQCLGKVREYGSHIGDWEHMSLEFRGHGSLPSAMYVSTHDAGAFYWYNAAIGAFEYDRQEVRKGVLQRPVFPPRANVTSVGQHPILFAARGSHGLWTAPGRHKYVKVAGLHDDTGYGELWPTWKHVQVIHDSAMLPAWLQFRGRWGNPKSKCHPVARLALSICQYSDGPTGIPMKENHFKC</sequence>
<dbReference type="STRING" id="105785.A0A2J7QH77"/>
<reference evidence="1 2" key="1">
    <citation type="submission" date="2017-12" db="EMBL/GenBank/DDBJ databases">
        <title>Hemimetabolous genomes reveal molecular basis of termite eusociality.</title>
        <authorList>
            <person name="Harrison M.C."/>
            <person name="Jongepier E."/>
            <person name="Robertson H.M."/>
            <person name="Arning N."/>
            <person name="Bitard-Feildel T."/>
            <person name="Chao H."/>
            <person name="Childers C.P."/>
            <person name="Dinh H."/>
            <person name="Doddapaneni H."/>
            <person name="Dugan S."/>
            <person name="Gowin J."/>
            <person name="Greiner C."/>
            <person name="Han Y."/>
            <person name="Hu H."/>
            <person name="Hughes D.S.T."/>
            <person name="Huylmans A.-K."/>
            <person name="Kemena C."/>
            <person name="Kremer L.P.M."/>
            <person name="Lee S.L."/>
            <person name="Lopez-Ezquerra A."/>
            <person name="Mallet L."/>
            <person name="Monroy-Kuhn J.M."/>
            <person name="Moser A."/>
            <person name="Murali S.C."/>
            <person name="Muzny D.M."/>
            <person name="Otani S."/>
            <person name="Piulachs M.-D."/>
            <person name="Poelchau M."/>
            <person name="Qu J."/>
            <person name="Schaub F."/>
            <person name="Wada-Katsumata A."/>
            <person name="Worley K.C."/>
            <person name="Xie Q."/>
            <person name="Ylla G."/>
            <person name="Poulsen M."/>
            <person name="Gibbs R.A."/>
            <person name="Schal C."/>
            <person name="Richards S."/>
            <person name="Belles X."/>
            <person name="Korb J."/>
            <person name="Bornberg-Bauer E."/>
        </authorList>
    </citation>
    <scope>NUCLEOTIDE SEQUENCE [LARGE SCALE GENOMIC DNA]</scope>
    <source>
        <tissue evidence="1">Whole body</tissue>
    </source>
</reference>
<evidence type="ECO:0000313" key="1">
    <source>
        <dbReference type="EMBL" id="PNF27945.1"/>
    </source>
</evidence>
<feature type="non-terminal residue" evidence="1">
    <location>
        <position position="1"/>
    </location>
</feature>
<evidence type="ECO:0008006" key="3">
    <source>
        <dbReference type="Google" id="ProtNLM"/>
    </source>
</evidence>
<dbReference type="OrthoDB" id="188042at2759"/>